<dbReference type="Gene3D" id="2.30.30.140">
    <property type="match status" value="2"/>
</dbReference>
<reference evidence="10" key="1">
    <citation type="submission" date="2018-07" db="EMBL/GenBank/DDBJ databases">
        <authorList>
            <person name="Quirk P.G."/>
            <person name="Krulwich T.A."/>
        </authorList>
    </citation>
    <scope>NUCLEOTIDE SEQUENCE</scope>
</reference>
<keyword evidence="3" id="KW-0547">Nucleotide-binding</keyword>
<accession>A0A336MDX3</accession>
<dbReference type="EMBL" id="UFQT01000689">
    <property type="protein sequence ID" value="SSX26587.1"/>
    <property type="molecule type" value="Genomic_DNA"/>
</dbReference>
<protein>
    <recommendedName>
        <fullName evidence="1">RNA helicase</fullName>
        <ecNumber evidence="1">3.6.4.13</ecNumber>
    </recommendedName>
</protein>
<feature type="region of interest" description="Disordered" evidence="8">
    <location>
        <begin position="312"/>
        <end position="373"/>
    </location>
</feature>
<dbReference type="GO" id="GO:0042078">
    <property type="term" value="P:germ-line stem cell division"/>
    <property type="evidence" value="ECO:0007669"/>
    <property type="project" value="TreeGrafter"/>
</dbReference>
<dbReference type="CDD" id="cd06463">
    <property type="entry name" value="p23_like"/>
    <property type="match status" value="1"/>
</dbReference>
<organism evidence="10">
    <name type="scientific">Culicoides sonorensis</name>
    <name type="common">Biting midge</name>
    <dbReference type="NCBI Taxonomy" id="179676"/>
    <lineage>
        <taxon>Eukaryota</taxon>
        <taxon>Metazoa</taxon>
        <taxon>Ecdysozoa</taxon>
        <taxon>Arthropoda</taxon>
        <taxon>Hexapoda</taxon>
        <taxon>Insecta</taxon>
        <taxon>Pterygota</taxon>
        <taxon>Neoptera</taxon>
        <taxon>Endopterygota</taxon>
        <taxon>Diptera</taxon>
        <taxon>Nematocera</taxon>
        <taxon>Chironomoidea</taxon>
        <taxon>Ceratopogonidae</taxon>
        <taxon>Ceratopogoninae</taxon>
        <taxon>Culicoides</taxon>
        <taxon>Monoculicoides</taxon>
    </lineage>
</organism>
<feature type="compositionally biased region" description="Basic and acidic residues" evidence="8">
    <location>
        <begin position="312"/>
        <end position="322"/>
    </location>
</feature>
<dbReference type="Pfam" id="PF00270">
    <property type="entry name" value="DEAD"/>
    <property type="match status" value="1"/>
</dbReference>
<evidence type="ECO:0000256" key="8">
    <source>
        <dbReference type="SAM" id="MobiDB-lite"/>
    </source>
</evidence>
<keyword evidence="5" id="KW-0347">Helicase</keyword>
<evidence type="ECO:0000256" key="1">
    <source>
        <dbReference type="ARBA" id="ARBA00012552"/>
    </source>
</evidence>
<dbReference type="GO" id="GO:0003676">
    <property type="term" value="F:nucleic acid binding"/>
    <property type="evidence" value="ECO:0007669"/>
    <property type="project" value="InterPro"/>
</dbReference>
<evidence type="ECO:0000256" key="6">
    <source>
        <dbReference type="ARBA" id="ARBA00022840"/>
    </source>
</evidence>
<comment type="catalytic activity">
    <reaction evidence="7">
        <text>ATP + H2O = ADP + phosphate + H(+)</text>
        <dbReference type="Rhea" id="RHEA:13065"/>
        <dbReference type="ChEBI" id="CHEBI:15377"/>
        <dbReference type="ChEBI" id="CHEBI:15378"/>
        <dbReference type="ChEBI" id="CHEBI:30616"/>
        <dbReference type="ChEBI" id="CHEBI:43474"/>
        <dbReference type="ChEBI" id="CHEBI:456216"/>
        <dbReference type="EC" id="3.6.4.13"/>
    </reaction>
</comment>
<sequence length="2030" mass="235623">MEYVLSWYINPHLFWLRSTNITSSHEFIEFEHKLDKYYKVKLAANVDFKVELNQMVVYNDRLHSKHYRAEVDYIYNKGTKNESYILWLTDYGFPVHAYKKDIRLLRNQFRSQFFGYVLKVGIFGVLPAKYHYDLMHDCERKEIRKTWSKEATDQLRAVLESSTVIKFTVKKMVDYHYFGKVIIETTNGRENDLAKKLLKSPYAVKAETEFNKVLEECHTIKIKRFQDNNCVNVFQPDNFDKVQKKSKQILESKVKHQNMPENDQMTHFLSNVIEKEPNLQNSMIMSCPDIEMNKTENLNLLEEIMENHSKVKNRTKDEIKNNKKDRRKSKTTNIEDPRKQSKILDISVKVMADESSSSMSSKTPPPLIKPKTHDLKTENHQKNFETQRFFDLKFVQENNKSMPKESVKVTPISSYQDLPPLEMKPKSSISSSLSSSEPVLLKSTETKEIPFQMNDKPEEFQLEDMHLKMSTTVRTEMPRLPNTSVTPKVKEINLSHSSVTSPDLSENEKQNQQNLSNATSEGEKKVVKKIDDMQNKFKVTNSELYKFLEKKRRTSSQPKTKSVNIEELMPAGYDQILSQDNRKHVFRNSNTDVNQSRNGANFTKHQNIKNTKHQNSTANYRNPITENYFLPSNLRAIFENRANETDVTTDTESSLSRPDQSELLINRDDFKPDFNQCYEEFGVNFSKNRNVLVHGKRKPTPINSYKETSFEKVVMREMKKQFSRFSIRRVQAYAWPHIIHENSAVIIGNHGAGKTWTLIPAICSKVIEFFKDDQIPVTHGPLAIVVAASADRASYIYNKVHKNFMSKLKPRDHEDVFPVVLSYGHYREDEVQSALLHGVGILIVTSKALERWHAKWLIDGLPLFNKERLKIFAVDDFDIIYNQCEIICDQMEKYSMLHKDANPTQFIITSSKWLPQLQKFTRFGKNPSLFIANYIEASIYGGTVFRLSFSTNENKLSVVEQFVSGEIYKQKRSLIIASNDEEVIRICEFLRKNDIKLTSFTQDTDEPDREAALNWYKNDMYTVLVCSDAVLGDLIDNLKNVERLLNYSLPDHWTTLSFRFCVFFESYHDYVKNSKTPQEYEKPFAQIMVDETSCHTLPKLVDFLKRIKANLPQEVISIANKMLIVREGAQASLQLCEYFLHFGIKSDECIKKRTLNHGRHALSEIDNPSKRMPPLNAVLKIHITHIHSPIHFSGQILAYRQPNTFKWLNWMDKNQKVEELNLKMQLQQYFNKKCENLMIPASLERGSIHAYQEYDLFYRVQILQISPDFKNRKCTLRKIDTGEILENVDTISLFALPDNLREIPARSLDFHRLGILPYDMDISWGDQAKKIIQTEFEQFTQMGKKDPDKEYFVKVNVTYRIKNHIWTDKMTLCEPLVDDQYHEFQLQRKLLKEKLAERVDADSQIEDLKEMSESLGFDNEPEPELQKLCPTQAIQESVENRKLEPIPEEPTIPKPRSTWDYLDQDCFIEICFSFLDDPSEFILNRIDKGTKMNELYGTIDKFDKSGNCKIKIDPKKGDNCLIPIDDGKARGRVINFGTDSQGKFVEVFSCDNGTLAKYDYDEIFETTKEIVEFMSYSAIMGSFAGIMPIDNESYTNDQTKLIWTKIENCQENGILYAKVVKHKKDLDWLPGIYRYELILISQGKNGEFKILNKELVEEGIAKYDETSKEILKELTPEIIESQFKGQQDEIECENTESDDDWEKLVGTGKKIERNSTTDSIKDDTSSKGSLLSALDKQSDEDEKLDFFTQIFKETGIHDETIAIMEKLRNETKNLNQLKAIEPPKSIHETVSTTSTTKSQLKSNKTITKNSSKLIFTTPQSQILWQDNTSMVILSIKIDDNQDFHLEVHNRCMIFVHYIPEQEPRVNVINLFGQITTENVSHQIRGLNLIIRLAKSAPGLLWPRLHKEHEKHRNIQYNIHTMNPLESDFELVNKRRKQKLDKYSDDSASDFDSVEEAITSDDENDDSYDDDPLNLFPAFTFLINHKNWKLLNIRFLGLRLSGFLAVGPFDGANNGGDVAINNSIVSSPSCT</sequence>
<keyword evidence="6" id="KW-0067">ATP-binding</keyword>
<dbReference type="PANTHER" id="PTHR22655:SF2">
    <property type="entry name" value="ATP-DEPENDENT RNA HELICASE TDRD12-RELATED"/>
    <property type="match status" value="1"/>
</dbReference>
<dbReference type="GO" id="GO:0003724">
    <property type="term" value="F:RNA helicase activity"/>
    <property type="evidence" value="ECO:0007669"/>
    <property type="project" value="UniProtKB-EC"/>
</dbReference>
<gene>
    <name evidence="10" type="primary">CSON013592</name>
</gene>
<evidence type="ECO:0000256" key="7">
    <source>
        <dbReference type="ARBA" id="ARBA00047984"/>
    </source>
</evidence>
<dbReference type="SUPFAM" id="SSF52540">
    <property type="entry name" value="P-loop containing nucleoside triphosphate hydrolases"/>
    <property type="match status" value="2"/>
</dbReference>
<feature type="region of interest" description="Disordered" evidence="8">
    <location>
        <begin position="478"/>
        <end position="526"/>
    </location>
</feature>
<evidence type="ECO:0000313" key="10">
    <source>
        <dbReference type="EMBL" id="SSX26587.1"/>
    </source>
</evidence>
<evidence type="ECO:0000256" key="5">
    <source>
        <dbReference type="ARBA" id="ARBA00022806"/>
    </source>
</evidence>
<dbReference type="InterPro" id="IPR011545">
    <property type="entry name" value="DEAD/DEAH_box_helicase_dom"/>
</dbReference>
<proteinExistence type="predicted"/>
<dbReference type="EC" id="3.6.4.13" evidence="1"/>
<dbReference type="Gene3D" id="3.40.50.300">
    <property type="entry name" value="P-loop containing nucleotide triphosphate hydrolases"/>
    <property type="match status" value="2"/>
</dbReference>
<dbReference type="InterPro" id="IPR008978">
    <property type="entry name" value="HSP20-like_chaperone"/>
</dbReference>
<dbReference type="PROSITE" id="PS51203">
    <property type="entry name" value="CS"/>
    <property type="match status" value="1"/>
</dbReference>
<evidence type="ECO:0000256" key="2">
    <source>
        <dbReference type="ARBA" id="ARBA00022737"/>
    </source>
</evidence>
<feature type="compositionally biased region" description="Polar residues" evidence="8">
    <location>
        <begin position="494"/>
        <end position="520"/>
    </location>
</feature>
<evidence type="ECO:0000259" key="9">
    <source>
        <dbReference type="PROSITE" id="PS51203"/>
    </source>
</evidence>
<evidence type="ECO:0000256" key="3">
    <source>
        <dbReference type="ARBA" id="ARBA00022741"/>
    </source>
</evidence>
<dbReference type="OMA" id="VIRICEF"/>
<dbReference type="InterPro" id="IPR035437">
    <property type="entry name" value="SNase_OB-fold_sf"/>
</dbReference>
<dbReference type="InterPro" id="IPR027417">
    <property type="entry name" value="P-loop_NTPase"/>
</dbReference>
<keyword evidence="4" id="KW-0378">Hydrolase</keyword>
<dbReference type="Gene3D" id="2.60.40.790">
    <property type="match status" value="1"/>
</dbReference>
<dbReference type="VEuPathDB" id="VectorBase:CSON013592"/>
<dbReference type="InterPro" id="IPR007052">
    <property type="entry name" value="CS_dom"/>
</dbReference>
<dbReference type="GO" id="GO:0005524">
    <property type="term" value="F:ATP binding"/>
    <property type="evidence" value="ECO:0007669"/>
    <property type="project" value="UniProtKB-KW"/>
</dbReference>
<evidence type="ECO:0000256" key="4">
    <source>
        <dbReference type="ARBA" id="ARBA00022801"/>
    </source>
</evidence>
<keyword evidence="2" id="KW-0677">Repeat</keyword>
<name>A0A336MDX3_CULSO</name>
<dbReference type="SUPFAM" id="SSF49764">
    <property type="entry name" value="HSP20-like chaperones"/>
    <property type="match status" value="1"/>
</dbReference>
<feature type="domain" description="CS" evidence="9">
    <location>
        <begin position="1817"/>
        <end position="1905"/>
    </location>
</feature>
<dbReference type="PANTHER" id="PTHR22655">
    <property type="entry name" value="ATP-DEPENDENT RNA HELICASE TDRD12-RELATED"/>
    <property type="match status" value="1"/>
</dbReference>
<dbReference type="Gene3D" id="2.40.50.90">
    <property type="match status" value="2"/>
</dbReference>
<dbReference type="GO" id="GO:0016787">
    <property type="term" value="F:hydrolase activity"/>
    <property type="evidence" value="ECO:0007669"/>
    <property type="project" value="UniProtKB-KW"/>
</dbReference>